<reference evidence="3" key="1">
    <citation type="journal article" date="2019" name="Int. J. Syst. Evol. Microbiol.">
        <title>The Global Catalogue of Microorganisms (GCM) 10K type strain sequencing project: providing services to taxonomists for standard genome sequencing and annotation.</title>
        <authorList>
            <consortium name="The Broad Institute Genomics Platform"/>
            <consortium name="The Broad Institute Genome Sequencing Center for Infectious Disease"/>
            <person name="Wu L."/>
            <person name="Ma J."/>
        </authorList>
    </citation>
    <scope>NUCLEOTIDE SEQUENCE [LARGE SCALE GENOMIC DNA]</scope>
    <source>
        <strain evidence="3">CGMCC 4.7132</strain>
    </source>
</reference>
<evidence type="ECO:0000313" key="3">
    <source>
        <dbReference type="Proteomes" id="UP001596004"/>
    </source>
</evidence>
<proteinExistence type="predicted"/>
<dbReference type="GO" id="GO:0016787">
    <property type="term" value="F:hydrolase activity"/>
    <property type="evidence" value="ECO:0007669"/>
    <property type="project" value="UniProtKB-KW"/>
</dbReference>
<protein>
    <submittedName>
        <fullName evidence="2">Alpha/beta fold hydrolase</fullName>
    </submittedName>
</protein>
<dbReference type="PANTHER" id="PTHR43194">
    <property type="entry name" value="HYDROLASE ALPHA/BETA FOLD FAMILY"/>
    <property type="match status" value="1"/>
</dbReference>
<dbReference type="Gene3D" id="3.40.50.1820">
    <property type="entry name" value="alpha/beta hydrolase"/>
    <property type="match status" value="1"/>
</dbReference>
<dbReference type="Proteomes" id="UP001596004">
    <property type="component" value="Unassembled WGS sequence"/>
</dbReference>
<dbReference type="SUPFAM" id="SSF53474">
    <property type="entry name" value="alpha/beta-Hydrolases"/>
    <property type="match status" value="1"/>
</dbReference>
<dbReference type="Pfam" id="PF12697">
    <property type="entry name" value="Abhydrolase_6"/>
    <property type="match status" value="1"/>
</dbReference>
<dbReference type="InterPro" id="IPR050228">
    <property type="entry name" value="Carboxylesterase_BioH"/>
</dbReference>
<dbReference type="InterPro" id="IPR000073">
    <property type="entry name" value="AB_hydrolase_1"/>
</dbReference>
<dbReference type="RefSeq" id="WP_380844791.1">
    <property type="nucleotide sequence ID" value="NZ_JBHSFP010000022.1"/>
</dbReference>
<keyword evidence="3" id="KW-1185">Reference proteome</keyword>
<dbReference type="InterPro" id="IPR029058">
    <property type="entry name" value="AB_hydrolase_fold"/>
</dbReference>
<evidence type="ECO:0000313" key="2">
    <source>
        <dbReference type="EMBL" id="MFC4534334.1"/>
    </source>
</evidence>
<organism evidence="2 3">
    <name type="scientific">Sphaerisporangium dianthi</name>
    <dbReference type="NCBI Taxonomy" id="1436120"/>
    <lineage>
        <taxon>Bacteria</taxon>
        <taxon>Bacillati</taxon>
        <taxon>Actinomycetota</taxon>
        <taxon>Actinomycetes</taxon>
        <taxon>Streptosporangiales</taxon>
        <taxon>Streptosporangiaceae</taxon>
        <taxon>Sphaerisporangium</taxon>
    </lineage>
</organism>
<sequence length="276" mass="28991">MLITRSADGTEVRAYDEGRGPAIVMLGAGLDDGTRCAKAAACLAPRFRVLRPHRRQYRLDLKPDPRLGGAPCTIAEEVEDALAVVRAVGAPAVLFGHSDGGVVALEALAASPASFAGAVIFEPAAVIGPPLSGADGHILTQARAALAAGRPGKAMAVFLRGTVGLPGWQATLAGLAIGVAPKYRRLVPAQIDSLEALDRLGVRLDVYATIQTPAVLLNGDRSPAHLVERLDAIERVMPHTERVVMRGRDHGADLKHPEEVAQIIENLADKVLHHSG</sequence>
<gene>
    <name evidence="2" type="ORF">ACFO60_26545</name>
</gene>
<name>A0ABV9CP80_9ACTN</name>
<dbReference type="EMBL" id="JBHSFP010000022">
    <property type="protein sequence ID" value="MFC4534334.1"/>
    <property type="molecule type" value="Genomic_DNA"/>
</dbReference>
<evidence type="ECO:0000259" key="1">
    <source>
        <dbReference type="Pfam" id="PF12697"/>
    </source>
</evidence>
<comment type="caution">
    <text evidence="2">The sequence shown here is derived from an EMBL/GenBank/DDBJ whole genome shotgun (WGS) entry which is preliminary data.</text>
</comment>
<accession>A0ABV9CP80</accession>
<dbReference type="PANTHER" id="PTHR43194:SF2">
    <property type="entry name" value="PEROXISOMAL MEMBRANE PROTEIN LPX1"/>
    <property type="match status" value="1"/>
</dbReference>
<keyword evidence="2" id="KW-0378">Hydrolase</keyword>
<feature type="domain" description="AB hydrolase-1" evidence="1">
    <location>
        <begin position="44"/>
        <end position="262"/>
    </location>
</feature>